<gene>
    <name evidence="10" type="ORF">BAUCODRAFT_371035</name>
</gene>
<feature type="domain" description="Prenylcysteine lyase" evidence="9">
    <location>
        <begin position="149"/>
        <end position="517"/>
    </location>
</feature>
<dbReference type="EMBL" id="KB445551">
    <property type="protein sequence ID" value="EMD00247.1"/>
    <property type="molecule type" value="Genomic_DNA"/>
</dbReference>
<evidence type="ECO:0000313" key="10">
    <source>
        <dbReference type="EMBL" id="EMD00247.1"/>
    </source>
</evidence>
<evidence type="ECO:0000313" key="11">
    <source>
        <dbReference type="Proteomes" id="UP000011761"/>
    </source>
</evidence>
<dbReference type="GO" id="GO:0001735">
    <property type="term" value="F:prenylcysteine oxidase activity"/>
    <property type="evidence" value="ECO:0007669"/>
    <property type="project" value="InterPro"/>
</dbReference>
<dbReference type="Pfam" id="PF07156">
    <property type="entry name" value="Prenylcys_lyase"/>
    <property type="match status" value="1"/>
</dbReference>
<dbReference type="InterPro" id="IPR036188">
    <property type="entry name" value="FAD/NAD-bd_sf"/>
</dbReference>
<dbReference type="Gene3D" id="3.50.50.60">
    <property type="entry name" value="FAD/NAD(P)-binding domain"/>
    <property type="match status" value="1"/>
</dbReference>
<dbReference type="OrthoDB" id="437369at2759"/>
<reference evidence="10 11" key="1">
    <citation type="journal article" date="2012" name="PLoS Pathog.">
        <title>Diverse lifestyles and strategies of plant pathogenesis encoded in the genomes of eighteen Dothideomycetes fungi.</title>
        <authorList>
            <person name="Ohm R.A."/>
            <person name="Feau N."/>
            <person name="Henrissat B."/>
            <person name="Schoch C.L."/>
            <person name="Horwitz B.A."/>
            <person name="Barry K.W."/>
            <person name="Condon B.J."/>
            <person name="Copeland A.C."/>
            <person name="Dhillon B."/>
            <person name="Glaser F."/>
            <person name="Hesse C.N."/>
            <person name="Kosti I."/>
            <person name="LaButti K."/>
            <person name="Lindquist E.A."/>
            <person name="Lucas S."/>
            <person name="Salamov A.A."/>
            <person name="Bradshaw R.E."/>
            <person name="Ciuffetti L."/>
            <person name="Hamelin R.C."/>
            <person name="Kema G.H.J."/>
            <person name="Lawrence C."/>
            <person name="Scott J.A."/>
            <person name="Spatafora J.W."/>
            <person name="Turgeon B.G."/>
            <person name="de Wit P.J.G.M."/>
            <person name="Zhong S."/>
            <person name="Goodwin S.B."/>
            <person name="Grigoriev I.V."/>
        </authorList>
    </citation>
    <scope>NUCLEOTIDE SEQUENCE [LARGE SCALE GENOMIC DNA]</scope>
    <source>
        <strain evidence="10 11">UAMH 10762</strain>
    </source>
</reference>
<keyword evidence="11" id="KW-1185">Reference proteome</keyword>
<dbReference type="PIRSF" id="PIRSF036292">
    <property type="entry name" value="Prenylcysteine_oxidase"/>
    <property type="match status" value="1"/>
</dbReference>
<name>M2MTK8_BAUPA</name>
<keyword evidence="5" id="KW-0274">FAD</keyword>
<dbReference type="GO" id="GO:0030328">
    <property type="term" value="P:prenylcysteine catabolic process"/>
    <property type="evidence" value="ECO:0007669"/>
    <property type="project" value="InterPro"/>
</dbReference>
<dbReference type="RefSeq" id="XP_007672747.1">
    <property type="nucleotide sequence ID" value="XM_007674557.1"/>
</dbReference>
<dbReference type="GeneID" id="19113152"/>
<dbReference type="SUPFAM" id="SSF51905">
    <property type="entry name" value="FAD/NAD(P)-binding domain"/>
    <property type="match status" value="1"/>
</dbReference>
<dbReference type="PANTHER" id="PTHR15944:SF0">
    <property type="entry name" value="PRENYLCYSTEINE LYASE DOMAIN-CONTAINING PROTEIN"/>
    <property type="match status" value="1"/>
</dbReference>
<organism evidence="10 11">
    <name type="scientific">Baudoinia panamericana (strain UAMH 10762)</name>
    <name type="common">Angels' share fungus</name>
    <name type="synonym">Baudoinia compniacensis (strain UAMH 10762)</name>
    <dbReference type="NCBI Taxonomy" id="717646"/>
    <lineage>
        <taxon>Eukaryota</taxon>
        <taxon>Fungi</taxon>
        <taxon>Dikarya</taxon>
        <taxon>Ascomycota</taxon>
        <taxon>Pezizomycotina</taxon>
        <taxon>Dothideomycetes</taxon>
        <taxon>Dothideomycetidae</taxon>
        <taxon>Mycosphaerellales</taxon>
        <taxon>Teratosphaeriaceae</taxon>
        <taxon>Baudoinia</taxon>
    </lineage>
</organism>
<proteinExistence type="inferred from homology"/>
<keyword evidence="7" id="KW-0325">Glycoprotein</keyword>
<evidence type="ECO:0000259" key="9">
    <source>
        <dbReference type="Pfam" id="PF07156"/>
    </source>
</evidence>
<sequence length="538" mass="58510">MKLSIVLTTALAGCLSPVLAATEQVVLNGEAEARLQPINVAIIGAGAAGSSSAYHLAKFAASAGLLVNVTVFERNGYIGGRSTTVNVYNRSEYAVELGASIFVTVNKVLVDAVNEFNLSTGSMIASLEHIPGAALAVWDGKDFAFVQDRESTTWWDTARMLWKYGLAPVRTVNLMKSTVGKFLKMYDEAYFPWSSLSRVADNLDLMSATSVSGEQYLATNGITGAFGHDVIQASTRVNYAQNLRHINGLVSMVCMATDGAMSVEGGNWQIFDQMIKAAKATTMLETNVTGLKKRQDGLYELTYAPAHDYSEATFPTASFDAVILAAPHQFASLQITQNSSMRQPDPIRYVQLHVTLFTSPHLLSPAYFNMAAGQAAPKVILTTLQPNEQPLEGPAGAGHVGFFSISLLSPVFNPQTGTPEYLYKIFSPSALTSEFMAGILGLDVTKHVRDSDVTWMHRKIWDSYPYEVPRASFEDIQLDDGVWYTGGMEAFISTMETNALMGMNVAKLVIDQWTGKVLHRTGDGSMEEPDMWSHTAAL</sequence>
<dbReference type="PANTHER" id="PTHR15944">
    <property type="entry name" value="FARNESYLCYSTEINE LYASE"/>
    <property type="match status" value="1"/>
</dbReference>
<feature type="chain" id="PRO_5004021688" description="Prenylcysteine lyase domain-containing protein" evidence="8">
    <location>
        <begin position="21"/>
        <end position="538"/>
    </location>
</feature>
<feature type="signal peptide" evidence="8">
    <location>
        <begin position="1"/>
        <end position="20"/>
    </location>
</feature>
<keyword evidence="3" id="KW-0285">Flavoprotein</keyword>
<keyword evidence="6" id="KW-0560">Oxidoreductase</keyword>
<evidence type="ECO:0000256" key="3">
    <source>
        <dbReference type="ARBA" id="ARBA00022630"/>
    </source>
</evidence>
<comment type="similarity">
    <text evidence="2">Belongs to the prenylcysteine oxidase family.</text>
</comment>
<evidence type="ECO:0000256" key="2">
    <source>
        <dbReference type="ARBA" id="ARBA00009967"/>
    </source>
</evidence>
<dbReference type="InterPro" id="IPR010795">
    <property type="entry name" value="Prenylcys_lyase"/>
</dbReference>
<dbReference type="STRING" id="717646.M2MTK8"/>
<dbReference type="AlphaFoldDB" id="M2MTK8"/>
<dbReference type="InterPro" id="IPR017046">
    <property type="entry name" value="Prenylcysteine_Oxase1"/>
</dbReference>
<dbReference type="OMA" id="SIGIWDG"/>
<evidence type="ECO:0000256" key="6">
    <source>
        <dbReference type="ARBA" id="ARBA00023002"/>
    </source>
</evidence>
<dbReference type="KEGG" id="bcom:BAUCODRAFT_371035"/>
<accession>M2MTK8</accession>
<dbReference type="Proteomes" id="UP000011761">
    <property type="component" value="Unassembled WGS sequence"/>
</dbReference>
<evidence type="ECO:0000256" key="8">
    <source>
        <dbReference type="SAM" id="SignalP"/>
    </source>
</evidence>
<dbReference type="GO" id="GO:0030327">
    <property type="term" value="P:prenylated protein catabolic process"/>
    <property type="evidence" value="ECO:0007669"/>
    <property type="project" value="TreeGrafter"/>
</dbReference>
<protein>
    <recommendedName>
        <fullName evidence="9">Prenylcysteine lyase domain-containing protein</fullName>
    </recommendedName>
</protein>
<evidence type="ECO:0000256" key="7">
    <source>
        <dbReference type="ARBA" id="ARBA00023180"/>
    </source>
</evidence>
<dbReference type="eggNOG" id="ENOG502QSHJ">
    <property type="taxonomic scope" value="Eukaryota"/>
</dbReference>
<keyword evidence="4 8" id="KW-0732">Signal</keyword>
<comment type="cofactor">
    <cofactor evidence="1">
        <name>FAD</name>
        <dbReference type="ChEBI" id="CHEBI:57692"/>
    </cofactor>
</comment>
<dbReference type="Pfam" id="PF13450">
    <property type="entry name" value="NAD_binding_8"/>
    <property type="match status" value="1"/>
</dbReference>
<evidence type="ECO:0000256" key="5">
    <source>
        <dbReference type="ARBA" id="ARBA00022827"/>
    </source>
</evidence>
<dbReference type="HOGENOM" id="CLU_021176_0_0_1"/>
<evidence type="ECO:0000256" key="4">
    <source>
        <dbReference type="ARBA" id="ARBA00022729"/>
    </source>
</evidence>
<evidence type="ECO:0000256" key="1">
    <source>
        <dbReference type="ARBA" id="ARBA00001974"/>
    </source>
</evidence>